<keyword evidence="5" id="KW-1185">Reference proteome</keyword>
<dbReference type="Proteomes" id="UP000028680">
    <property type="component" value="Chromosome"/>
</dbReference>
<dbReference type="PANTHER" id="PTHR43420">
    <property type="entry name" value="ACETYLTRANSFERASE"/>
    <property type="match status" value="1"/>
</dbReference>
<dbReference type="CDD" id="cd04301">
    <property type="entry name" value="NAT_SF"/>
    <property type="match status" value="1"/>
</dbReference>
<dbReference type="InterPro" id="IPR000182">
    <property type="entry name" value="GNAT_dom"/>
</dbReference>
<dbReference type="InterPro" id="IPR050680">
    <property type="entry name" value="YpeA/RimI_acetyltransf"/>
</dbReference>
<dbReference type="PROSITE" id="PS51186">
    <property type="entry name" value="GNAT"/>
    <property type="match status" value="1"/>
</dbReference>
<keyword evidence="1" id="KW-0808">Transferase</keyword>
<dbReference type="Gene3D" id="3.40.630.30">
    <property type="match status" value="1"/>
</dbReference>
<evidence type="ECO:0000313" key="5">
    <source>
        <dbReference type="Proteomes" id="UP000028680"/>
    </source>
</evidence>
<organism evidence="4 5">
    <name type="scientific">Planktomarina temperata RCA23</name>
    <dbReference type="NCBI Taxonomy" id="666509"/>
    <lineage>
        <taxon>Bacteria</taxon>
        <taxon>Pseudomonadati</taxon>
        <taxon>Pseudomonadota</taxon>
        <taxon>Alphaproteobacteria</taxon>
        <taxon>Rhodobacterales</taxon>
        <taxon>Paracoccaceae</taxon>
        <taxon>Planktomarina</taxon>
    </lineage>
</organism>
<sequence length="241" mass="26720">MTLPSAQRLYQATNTTWPARRTRQEAGWEIRDGAGGGKRVSAVTLAQKELPDIDWIEATLTEQGQEHLFMIRDGDEALDASLAARGYEIIDPVTLYLCETAHLQPASLPRAQSYCIWEPLHIMREIWAAGGIQEPRIALMHRVQTPKTALLARSGDTPAGVGFLALDGEIAMLHAVEVLPSYRRRGVAKKLMAQAAKWAEDHGAKYMALMTTRDNQAANGLYSSLGMRPVGHYHYRIKDTA</sequence>
<dbReference type="SUPFAM" id="SSF55729">
    <property type="entry name" value="Acyl-CoA N-acyltransferases (Nat)"/>
    <property type="match status" value="1"/>
</dbReference>
<dbReference type="EMBL" id="CP003984">
    <property type="protein sequence ID" value="AII85899.1"/>
    <property type="molecule type" value="Genomic_DNA"/>
</dbReference>
<proteinExistence type="predicted"/>
<dbReference type="Pfam" id="PF00583">
    <property type="entry name" value="Acetyltransf_1"/>
    <property type="match status" value="1"/>
</dbReference>
<name>A0AAN0VHC6_9RHOB</name>
<dbReference type="AlphaFoldDB" id="A0AAN0VHC6"/>
<evidence type="ECO:0000313" key="4">
    <source>
        <dbReference type="EMBL" id="AII85899.1"/>
    </source>
</evidence>
<evidence type="ECO:0000256" key="2">
    <source>
        <dbReference type="ARBA" id="ARBA00023315"/>
    </source>
</evidence>
<protein>
    <recommendedName>
        <fullName evidence="3">N-acetyltransferase domain-containing protein</fullName>
    </recommendedName>
</protein>
<dbReference type="RefSeq" id="WP_044048774.1">
    <property type="nucleotide sequence ID" value="NZ_CP003984.1"/>
</dbReference>
<gene>
    <name evidence="4" type="ORF">RCA23_c03370</name>
</gene>
<evidence type="ECO:0000259" key="3">
    <source>
        <dbReference type="PROSITE" id="PS51186"/>
    </source>
</evidence>
<keyword evidence="2" id="KW-0012">Acyltransferase</keyword>
<evidence type="ECO:0000256" key="1">
    <source>
        <dbReference type="ARBA" id="ARBA00022679"/>
    </source>
</evidence>
<dbReference type="KEGG" id="ptp:RCA23_c03370"/>
<reference evidence="4 5" key="1">
    <citation type="journal article" date="2014" name="ISME J.">
        <title>Adaptation of an abundant Roseobacter RCA organism to pelagic systems revealed by genomic and transcriptomic analyses.</title>
        <authorList>
            <person name="Voget S."/>
            <person name="Wemheuer B."/>
            <person name="Brinkhoff T."/>
            <person name="Vollmers J."/>
            <person name="Dietrich S."/>
            <person name="Giebel H.A."/>
            <person name="Beardsley C."/>
            <person name="Sardemann C."/>
            <person name="Bakenhus I."/>
            <person name="Billerbeck S."/>
            <person name="Daniel R."/>
            <person name="Simon M."/>
        </authorList>
    </citation>
    <scope>NUCLEOTIDE SEQUENCE [LARGE SCALE GENOMIC DNA]</scope>
    <source>
        <strain evidence="4 5">RCA23</strain>
    </source>
</reference>
<dbReference type="GO" id="GO:0016747">
    <property type="term" value="F:acyltransferase activity, transferring groups other than amino-acyl groups"/>
    <property type="evidence" value="ECO:0007669"/>
    <property type="project" value="InterPro"/>
</dbReference>
<dbReference type="InterPro" id="IPR016181">
    <property type="entry name" value="Acyl_CoA_acyltransferase"/>
</dbReference>
<accession>A0AAN0VHC6</accession>
<feature type="domain" description="N-acetyltransferase" evidence="3">
    <location>
        <begin position="106"/>
        <end position="241"/>
    </location>
</feature>